<dbReference type="Gene3D" id="1.10.10.60">
    <property type="entry name" value="Homeodomain-like"/>
    <property type="match status" value="2"/>
</dbReference>
<dbReference type="Proteomes" id="UP000587586">
    <property type="component" value="Unassembled WGS sequence"/>
</dbReference>
<evidence type="ECO:0000256" key="1">
    <source>
        <dbReference type="ARBA" id="ARBA00023015"/>
    </source>
</evidence>
<dbReference type="RefSeq" id="WP_183361301.1">
    <property type="nucleotide sequence ID" value="NZ_BLXZ01000004.1"/>
</dbReference>
<dbReference type="InterPro" id="IPR052158">
    <property type="entry name" value="INH-QAR"/>
</dbReference>
<keyword evidence="2" id="KW-0804">Transcription</keyword>
<dbReference type="Gene3D" id="3.40.50.880">
    <property type="match status" value="1"/>
</dbReference>
<keyword evidence="5" id="KW-1185">Reference proteome</keyword>
<dbReference type="InterPro" id="IPR002818">
    <property type="entry name" value="DJ-1/PfpI"/>
</dbReference>
<evidence type="ECO:0000259" key="3">
    <source>
        <dbReference type="PROSITE" id="PS01124"/>
    </source>
</evidence>
<dbReference type="SMART" id="SM00342">
    <property type="entry name" value="HTH_ARAC"/>
    <property type="match status" value="1"/>
</dbReference>
<dbReference type="Pfam" id="PF01965">
    <property type="entry name" value="DJ-1_PfpI"/>
    <property type="match status" value="1"/>
</dbReference>
<gene>
    <name evidence="4" type="ORF">GMLC_23280</name>
</gene>
<dbReference type="CDD" id="cd03137">
    <property type="entry name" value="GATase1_AraC_1"/>
    <property type="match status" value="1"/>
</dbReference>
<dbReference type="InterPro" id="IPR018060">
    <property type="entry name" value="HTH_AraC"/>
</dbReference>
<feature type="domain" description="HTH araC/xylS-type" evidence="3">
    <location>
        <begin position="231"/>
        <end position="329"/>
    </location>
</feature>
<dbReference type="GO" id="GO:0003700">
    <property type="term" value="F:DNA-binding transcription factor activity"/>
    <property type="evidence" value="ECO:0007669"/>
    <property type="project" value="InterPro"/>
</dbReference>
<name>A0A6V8NC06_9BACT</name>
<dbReference type="GO" id="GO:0043565">
    <property type="term" value="F:sequence-specific DNA binding"/>
    <property type="evidence" value="ECO:0007669"/>
    <property type="project" value="InterPro"/>
</dbReference>
<dbReference type="PROSITE" id="PS01124">
    <property type="entry name" value="HTH_ARAC_FAMILY_2"/>
    <property type="match status" value="1"/>
</dbReference>
<dbReference type="PANTHER" id="PTHR43130:SF3">
    <property type="entry name" value="HTH-TYPE TRANSCRIPTIONAL REGULATOR RV1931C"/>
    <property type="match status" value="1"/>
</dbReference>
<evidence type="ECO:0000256" key="2">
    <source>
        <dbReference type="ARBA" id="ARBA00023163"/>
    </source>
</evidence>
<proteinExistence type="predicted"/>
<dbReference type="EMBL" id="BLXZ01000004">
    <property type="protein sequence ID" value="GFO68749.1"/>
    <property type="molecule type" value="Genomic_DNA"/>
</dbReference>
<dbReference type="InterPro" id="IPR009057">
    <property type="entry name" value="Homeodomain-like_sf"/>
</dbReference>
<dbReference type="PANTHER" id="PTHR43130">
    <property type="entry name" value="ARAC-FAMILY TRANSCRIPTIONAL REGULATOR"/>
    <property type="match status" value="1"/>
</dbReference>
<dbReference type="InterPro" id="IPR029062">
    <property type="entry name" value="Class_I_gatase-like"/>
</dbReference>
<sequence>MKTNDTVKEASQVPRSVAVVAYDGAELLDITGPVEVFNMLNRCLGATGYRVVLLAESAGSLVSAAGMRLVADAAWQDFTEPLDTIVVVGSPDDALNRALANRPLIDWLRAAPKRARRVVSVCTGAFLLAEAGLLEGRRATTHWMDLERLETAYPGVRVEGDAIYVRDGAIATSAGVTAGIDLSLALVEEDFGRTLALAVARRLVMYLKRPGGQAQFSTQLRAQMVEGGALAGLLARLRENPARQYTVHQLAQLAAMSPRNFARVFARETGSTPGRYLEQLRLERAIALLEQGELPIGSVARESGFSCAEQFRRSFMKQMGVSPVGYRKRFFPEEVS</sequence>
<dbReference type="SUPFAM" id="SSF46689">
    <property type="entry name" value="Homeodomain-like"/>
    <property type="match status" value="2"/>
</dbReference>
<dbReference type="SUPFAM" id="SSF52317">
    <property type="entry name" value="Class I glutamine amidotransferase-like"/>
    <property type="match status" value="1"/>
</dbReference>
<comment type="caution">
    <text evidence="4">The sequence shown here is derived from an EMBL/GenBank/DDBJ whole genome shotgun (WGS) entry which is preliminary data.</text>
</comment>
<organism evidence="4 5">
    <name type="scientific">Geomonas limicola</name>
    <dbReference type="NCBI Taxonomy" id="2740186"/>
    <lineage>
        <taxon>Bacteria</taxon>
        <taxon>Pseudomonadati</taxon>
        <taxon>Thermodesulfobacteriota</taxon>
        <taxon>Desulfuromonadia</taxon>
        <taxon>Geobacterales</taxon>
        <taxon>Geobacteraceae</taxon>
        <taxon>Geomonas</taxon>
    </lineage>
</organism>
<protein>
    <submittedName>
        <fullName evidence="4">Transcriptional regulator</fullName>
    </submittedName>
</protein>
<dbReference type="Pfam" id="PF12833">
    <property type="entry name" value="HTH_18"/>
    <property type="match status" value="1"/>
</dbReference>
<reference evidence="5" key="1">
    <citation type="submission" date="2020-06" db="EMBL/GenBank/DDBJ databases">
        <title>Draft genomic sequecing of Geomonas sp. Red745.</title>
        <authorList>
            <person name="Itoh H."/>
            <person name="Xu Z.X."/>
            <person name="Ushijima N."/>
            <person name="Masuda Y."/>
            <person name="Shiratori Y."/>
            <person name="Senoo K."/>
        </authorList>
    </citation>
    <scope>NUCLEOTIDE SEQUENCE [LARGE SCALE GENOMIC DNA]</scope>
    <source>
        <strain evidence="5">Red745</strain>
    </source>
</reference>
<evidence type="ECO:0000313" key="5">
    <source>
        <dbReference type="Proteomes" id="UP000587586"/>
    </source>
</evidence>
<evidence type="ECO:0000313" key="4">
    <source>
        <dbReference type="EMBL" id="GFO68749.1"/>
    </source>
</evidence>
<dbReference type="AlphaFoldDB" id="A0A6V8NC06"/>
<keyword evidence="1" id="KW-0805">Transcription regulation</keyword>
<accession>A0A6V8NC06</accession>